<evidence type="ECO:0000313" key="2">
    <source>
        <dbReference type="Proteomes" id="UP000326241"/>
    </source>
</evidence>
<organism evidence="1 2">
    <name type="scientific">Pseudomonas fluorescens</name>
    <dbReference type="NCBI Taxonomy" id="294"/>
    <lineage>
        <taxon>Bacteria</taxon>
        <taxon>Pseudomonadati</taxon>
        <taxon>Pseudomonadota</taxon>
        <taxon>Gammaproteobacteria</taxon>
        <taxon>Pseudomonadales</taxon>
        <taxon>Pseudomonadaceae</taxon>
        <taxon>Pseudomonas</taxon>
    </lineage>
</organism>
<reference evidence="1 2" key="1">
    <citation type="submission" date="2019-09" db="EMBL/GenBank/DDBJ databases">
        <authorList>
            <person name="Chandra G."/>
            <person name="Truman W A."/>
        </authorList>
    </citation>
    <scope>NUCLEOTIDE SEQUENCE [LARGE SCALE GENOMIC DNA]</scope>
    <source>
        <strain evidence="1">PS624</strain>
    </source>
</reference>
<dbReference type="Proteomes" id="UP000326241">
    <property type="component" value="Unassembled WGS sequence"/>
</dbReference>
<evidence type="ECO:0008006" key="3">
    <source>
        <dbReference type="Google" id="ProtNLM"/>
    </source>
</evidence>
<protein>
    <recommendedName>
        <fullName evidence="3">Phage tail protein</fullName>
    </recommendedName>
</protein>
<name>A0A5E7VX51_PSEFL</name>
<evidence type="ECO:0000313" key="1">
    <source>
        <dbReference type="EMBL" id="VVM50961.1"/>
    </source>
</evidence>
<dbReference type="RefSeq" id="WP_127926037.1">
    <property type="nucleotide sequence ID" value="NZ_CABVGZ010000005.1"/>
</dbReference>
<sequence>MSTETFSWLPKVEPVGNVEFRLKSAKFGDGYQQVAADGINNKSQSWPLTFVGDEARIKSIVQFLDRHAGAAPFYWAAPLSEPALYRCKGYQPTPMGAGLFTLVATFEQAFHP</sequence>
<dbReference type="AlphaFoldDB" id="A0A5E7VX51"/>
<gene>
    <name evidence="1" type="ORF">PS624_00781</name>
</gene>
<dbReference type="InterPro" id="IPR010265">
    <property type="entry name" value="Phage_lambda_TipM"/>
</dbReference>
<dbReference type="EMBL" id="CABVGZ010000005">
    <property type="protein sequence ID" value="VVM50961.1"/>
    <property type="molecule type" value="Genomic_DNA"/>
</dbReference>
<proteinExistence type="predicted"/>
<accession>A0A5E7VX51</accession>
<dbReference type="Pfam" id="PF05939">
    <property type="entry name" value="Phage_min_tail"/>
    <property type="match status" value="1"/>
</dbReference>